<dbReference type="GO" id="GO:0004401">
    <property type="term" value="F:histidinol-phosphatase activity"/>
    <property type="evidence" value="ECO:0007669"/>
    <property type="project" value="UniProtKB-UniRule"/>
</dbReference>
<dbReference type="PANTHER" id="PTHR21039:SF0">
    <property type="entry name" value="HISTIDINOL-PHOSPHATASE"/>
    <property type="match status" value="1"/>
</dbReference>
<sequence length="335" mass="39339">MKVDFHIHLEEGPYTNNFFNKTITSIDTVKGIQATHTLDDIERKAQLFNERMEKGDYSEWWLDLYLEMALQKGLKQVGIVDHLYRFQETRNYFLKYMDVSDTDLGCRQREWLDQVMTHKMDDFVTFINSQKEKWDKAGVELKLGIEADYFIGGEEELKSLLAPYEFDYIIGSVHFNHGWGFDNPELENKFNEYDLVELYTDHFNTVIRAAESGIFSFIAHLDNLKVFNYRPEEALLIPLYERVAEALAKNDVATEVNVGLKYRYPVKEQCPSDRFIKVLSEYDVKFTTSSDSHFPHDIGIYNDEIRDLLKRNGVESIVTFSKMKREEEAIKSIIH</sequence>
<keyword evidence="4 8" id="KW-0028">Amino-acid biosynthesis</keyword>
<comment type="pathway">
    <text evidence="1 8">Amino-acid biosynthesis; L-histidine biosynthesis; L-histidine from 5-phospho-alpha-D-ribose 1-diphosphate: step 8/9.</text>
</comment>
<dbReference type="InterPro" id="IPR004013">
    <property type="entry name" value="PHP_dom"/>
</dbReference>
<dbReference type="EC" id="3.1.3.15" evidence="3 8"/>
<name>A0A855GES1_9STAP</name>
<protein>
    <recommendedName>
        <fullName evidence="3 8">Histidinol-phosphatase</fullName>
        <shortName evidence="8">HolPase</shortName>
        <ecNumber evidence="3 8">3.1.3.15</ecNumber>
    </recommendedName>
</protein>
<dbReference type="CDD" id="cd12110">
    <property type="entry name" value="PHP_HisPPase_Hisj_like"/>
    <property type="match status" value="1"/>
</dbReference>
<proteinExistence type="inferred from homology"/>
<organism evidence="10 11">
    <name type="scientific">Macrococcoides caseolyticum</name>
    <dbReference type="NCBI Taxonomy" id="69966"/>
    <lineage>
        <taxon>Bacteria</taxon>
        <taxon>Bacillati</taxon>
        <taxon>Bacillota</taxon>
        <taxon>Bacilli</taxon>
        <taxon>Bacillales</taxon>
        <taxon>Staphylococcaceae</taxon>
        <taxon>Macrococcoides</taxon>
    </lineage>
</organism>
<comment type="similarity">
    <text evidence="2 8">Belongs to the PHP hydrolase family. HisK subfamily.</text>
</comment>
<evidence type="ECO:0000256" key="1">
    <source>
        <dbReference type="ARBA" id="ARBA00004970"/>
    </source>
</evidence>
<dbReference type="SUPFAM" id="SSF89550">
    <property type="entry name" value="PHP domain-like"/>
    <property type="match status" value="1"/>
</dbReference>
<dbReference type="RefSeq" id="WP_101142958.1">
    <property type="nucleotide sequence ID" value="NZ_CP073801.1"/>
</dbReference>
<comment type="catalytic activity">
    <reaction evidence="7 8">
        <text>L-histidinol phosphate + H2O = L-histidinol + phosphate</text>
        <dbReference type="Rhea" id="RHEA:14465"/>
        <dbReference type="ChEBI" id="CHEBI:15377"/>
        <dbReference type="ChEBI" id="CHEBI:43474"/>
        <dbReference type="ChEBI" id="CHEBI:57699"/>
        <dbReference type="ChEBI" id="CHEBI:57980"/>
        <dbReference type="EC" id="3.1.3.15"/>
    </reaction>
</comment>
<dbReference type="GO" id="GO:0005737">
    <property type="term" value="C:cytoplasm"/>
    <property type="evidence" value="ECO:0007669"/>
    <property type="project" value="TreeGrafter"/>
</dbReference>
<dbReference type="InterPro" id="IPR010140">
    <property type="entry name" value="Histidinol_P_phosphatase_HisJ"/>
</dbReference>
<feature type="domain" description="PHP" evidence="9">
    <location>
        <begin position="64"/>
        <end position="257"/>
    </location>
</feature>
<evidence type="ECO:0000256" key="8">
    <source>
        <dbReference type="RuleBase" id="RU366003"/>
    </source>
</evidence>
<evidence type="ECO:0000313" key="11">
    <source>
        <dbReference type="Proteomes" id="UP000233482"/>
    </source>
</evidence>
<dbReference type="Gene3D" id="3.20.20.140">
    <property type="entry name" value="Metal-dependent hydrolases"/>
    <property type="match status" value="1"/>
</dbReference>
<dbReference type="InterPro" id="IPR016195">
    <property type="entry name" value="Pol/histidinol_Pase-like"/>
</dbReference>
<keyword evidence="6 8" id="KW-0368">Histidine biosynthesis</keyword>
<reference evidence="10 11" key="1">
    <citation type="submission" date="2017-12" db="EMBL/GenBank/DDBJ databases">
        <title>Genomics of Macrococcus caseolyticus.</title>
        <authorList>
            <person name="MacFadyen A.C."/>
            <person name="Paterson G.K."/>
        </authorList>
    </citation>
    <scope>NUCLEOTIDE SEQUENCE [LARGE SCALE GENOMIC DNA]</scope>
    <source>
        <strain evidence="10 11">5788_EF188</strain>
    </source>
</reference>
<dbReference type="AlphaFoldDB" id="A0A855GES1"/>
<comment type="caution">
    <text evidence="10">The sequence shown here is derived from an EMBL/GenBank/DDBJ whole genome shotgun (WGS) entry which is preliminary data.</text>
</comment>
<evidence type="ECO:0000256" key="2">
    <source>
        <dbReference type="ARBA" id="ARBA00009152"/>
    </source>
</evidence>
<evidence type="ECO:0000313" key="10">
    <source>
        <dbReference type="EMBL" id="PKE25761.1"/>
    </source>
</evidence>
<dbReference type="EMBL" id="PIXC01000018">
    <property type="protein sequence ID" value="PKE25761.1"/>
    <property type="molecule type" value="Genomic_DNA"/>
</dbReference>
<dbReference type="Pfam" id="PF02811">
    <property type="entry name" value="PHP"/>
    <property type="match status" value="1"/>
</dbReference>
<dbReference type="PANTHER" id="PTHR21039">
    <property type="entry name" value="HISTIDINOL PHOSPHATASE-RELATED"/>
    <property type="match status" value="1"/>
</dbReference>
<accession>A0A855GES1</accession>
<gene>
    <name evidence="10" type="ORF">CW686_08580</name>
</gene>
<dbReference type="Proteomes" id="UP000233482">
    <property type="component" value="Unassembled WGS sequence"/>
</dbReference>
<evidence type="ECO:0000256" key="3">
    <source>
        <dbReference type="ARBA" id="ARBA00013085"/>
    </source>
</evidence>
<evidence type="ECO:0000256" key="5">
    <source>
        <dbReference type="ARBA" id="ARBA00022801"/>
    </source>
</evidence>
<dbReference type="NCBIfam" id="NF005235">
    <property type="entry name" value="PRK06740.1"/>
    <property type="match status" value="1"/>
</dbReference>
<evidence type="ECO:0000256" key="6">
    <source>
        <dbReference type="ARBA" id="ARBA00023102"/>
    </source>
</evidence>
<evidence type="ECO:0000256" key="7">
    <source>
        <dbReference type="ARBA" id="ARBA00049158"/>
    </source>
</evidence>
<evidence type="ECO:0000259" key="9">
    <source>
        <dbReference type="Pfam" id="PF02811"/>
    </source>
</evidence>
<dbReference type="GO" id="GO:0000105">
    <property type="term" value="P:L-histidine biosynthetic process"/>
    <property type="evidence" value="ECO:0007669"/>
    <property type="project" value="UniProtKB-UniRule"/>
</dbReference>
<keyword evidence="5 8" id="KW-0378">Hydrolase</keyword>
<dbReference type="UniPathway" id="UPA00031">
    <property type="reaction ID" value="UER00013"/>
</dbReference>
<evidence type="ECO:0000256" key="4">
    <source>
        <dbReference type="ARBA" id="ARBA00022605"/>
    </source>
</evidence>